<keyword evidence="6 11" id="KW-0106">Calcium</keyword>
<dbReference type="PANTHER" id="PTHR23248:SF38">
    <property type="entry name" value="PHOSPHOLIPID SCRAMBLASE 1"/>
    <property type="match status" value="1"/>
</dbReference>
<dbReference type="PANTHER" id="PTHR23248">
    <property type="entry name" value="PHOSPHOLIPID SCRAMBLASE-RELATED"/>
    <property type="match status" value="1"/>
</dbReference>
<evidence type="ECO:0000256" key="11">
    <source>
        <dbReference type="RuleBase" id="RU363116"/>
    </source>
</evidence>
<reference evidence="12" key="3">
    <citation type="submission" date="2025-09" db="UniProtKB">
        <authorList>
            <consortium name="Ensembl"/>
        </authorList>
    </citation>
    <scope>IDENTIFICATION</scope>
</reference>
<comment type="subcellular location">
    <subcellularLocation>
        <location evidence="2">Membrane</location>
        <topology evidence="2">Single-pass type II membrane protein</topology>
    </subcellularLocation>
</comment>
<evidence type="ECO:0000313" key="12">
    <source>
        <dbReference type="Ensembl" id="ENSBIXP00000023789.1"/>
    </source>
</evidence>
<evidence type="ECO:0000256" key="1">
    <source>
        <dbReference type="ARBA" id="ARBA00001913"/>
    </source>
</evidence>
<evidence type="ECO:0000313" key="13">
    <source>
        <dbReference type="Proteomes" id="UP000314981"/>
    </source>
</evidence>
<keyword evidence="5" id="KW-0812">Transmembrane</keyword>
<dbReference type="GO" id="GO:0017128">
    <property type="term" value="F:phospholipid scramblase activity"/>
    <property type="evidence" value="ECO:0007669"/>
    <property type="project" value="InterPro"/>
</dbReference>
<dbReference type="GO" id="GO:0005886">
    <property type="term" value="C:plasma membrane"/>
    <property type="evidence" value="ECO:0007669"/>
    <property type="project" value="TreeGrafter"/>
</dbReference>
<evidence type="ECO:0000256" key="3">
    <source>
        <dbReference type="ARBA" id="ARBA00005350"/>
    </source>
</evidence>
<keyword evidence="4" id="KW-0597">Phosphoprotein</keyword>
<evidence type="ECO:0000256" key="10">
    <source>
        <dbReference type="ARBA" id="ARBA00023288"/>
    </source>
</evidence>
<evidence type="ECO:0000256" key="6">
    <source>
        <dbReference type="ARBA" id="ARBA00022837"/>
    </source>
</evidence>
<comment type="cofactor">
    <cofactor evidence="1 11">
        <name>Ca(2+)</name>
        <dbReference type="ChEBI" id="CHEBI:29108"/>
    </cofactor>
</comment>
<dbReference type="STRING" id="30522.A0A4W2DWX2"/>
<proteinExistence type="inferred from homology"/>
<protein>
    <recommendedName>
        <fullName evidence="11">Phospholipid scramblase</fullName>
    </recommendedName>
</protein>
<keyword evidence="13" id="KW-1185">Reference proteome</keyword>
<evidence type="ECO:0000256" key="2">
    <source>
        <dbReference type="ARBA" id="ARBA00004606"/>
    </source>
</evidence>
<keyword evidence="10 11" id="KW-0449">Lipoprotein</keyword>
<dbReference type="AlphaFoldDB" id="A0A4W2DWX2"/>
<accession>A0A4W2DWX2</accession>
<keyword evidence="9 11" id="KW-0564">Palmitate</keyword>
<dbReference type="OMA" id="ACFLMVS"/>
<dbReference type="Ensembl" id="ENSBIXT00000039534.1">
    <property type="protein sequence ID" value="ENSBIXP00000023789.1"/>
    <property type="gene ID" value="ENSBIXG00000026167.1"/>
</dbReference>
<comment type="function">
    <text evidence="11">May mediate accelerated ATP-independent bidirectional transbilayer migration of phospholipids upon binding calcium ions that results in a loss of phospholipid asymmetry in the plasma membrane.</text>
</comment>
<evidence type="ECO:0000256" key="7">
    <source>
        <dbReference type="ARBA" id="ARBA00022989"/>
    </source>
</evidence>
<keyword evidence="7" id="KW-1133">Transmembrane helix</keyword>
<organism evidence="12 13">
    <name type="scientific">Bos indicus x Bos taurus</name>
    <name type="common">Hybrid cattle</name>
    <dbReference type="NCBI Taxonomy" id="30522"/>
    <lineage>
        <taxon>Eukaryota</taxon>
        <taxon>Metazoa</taxon>
        <taxon>Chordata</taxon>
        <taxon>Craniata</taxon>
        <taxon>Vertebrata</taxon>
        <taxon>Euteleostomi</taxon>
        <taxon>Mammalia</taxon>
        <taxon>Eutheria</taxon>
        <taxon>Laurasiatheria</taxon>
        <taxon>Artiodactyla</taxon>
        <taxon>Ruminantia</taxon>
        <taxon>Pecora</taxon>
        <taxon>Bovidae</taxon>
        <taxon>Bovinae</taxon>
        <taxon>Bos</taxon>
    </lineage>
</organism>
<dbReference type="Pfam" id="PF03803">
    <property type="entry name" value="Scramblase"/>
    <property type="match status" value="1"/>
</dbReference>
<dbReference type="Proteomes" id="UP000314981">
    <property type="component" value="Chromosome 1"/>
</dbReference>
<evidence type="ECO:0000256" key="9">
    <source>
        <dbReference type="ARBA" id="ARBA00023139"/>
    </source>
</evidence>
<reference evidence="12" key="2">
    <citation type="submission" date="2025-08" db="UniProtKB">
        <authorList>
            <consortium name="Ensembl"/>
        </authorList>
    </citation>
    <scope>IDENTIFICATION</scope>
</reference>
<reference evidence="12 13" key="1">
    <citation type="submission" date="2018-11" db="EMBL/GenBank/DDBJ databases">
        <title>Haplotype-resolved cattle genomes.</title>
        <authorList>
            <person name="Low W.Y."/>
            <person name="Tearle R."/>
            <person name="Bickhart D.M."/>
            <person name="Rosen B.D."/>
            <person name="Koren S."/>
            <person name="Rhie A."/>
            <person name="Hiendleder S."/>
            <person name="Phillippy A.M."/>
            <person name="Smith T.P.L."/>
            <person name="Williams J.L."/>
        </authorList>
    </citation>
    <scope>NUCLEOTIDE SEQUENCE [LARGE SCALE GENOMIC DNA]</scope>
</reference>
<evidence type="ECO:0000256" key="4">
    <source>
        <dbReference type="ARBA" id="ARBA00022553"/>
    </source>
</evidence>
<name>A0A4W2DWX2_BOBOX</name>
<comment type="similarity">
    <text evidence="3 11">Belongs to the phospholipid scramblase family.</text>
</comment>
<sequence>QGAVLPPLSFLLSPFSHVLIERKPSHTFLTHYETNNRYEIKNSHGQRIYFATEDTALCTRLCYGSYRPFTMRIHDLKGQEVITLKRPLRCSSCCFPCCLQEIEIYAPSGIPIGYVTQTWHPCLPKFILQNENKKDILRIIGPYFVCNFCGNIEYKIKSLDGKNVVGKISKHSFGIQFPADIDVKMKAVILGMCFLLYTSNQAIRSNCKLRGNTWDKAMNQTLSSH</sequence>
<dbReference type="InterPro" id="IPR005552">
    <property type="entry name" value="Scramblase"/>
</dbReference>
<keyword evidence="8" id="KW-0472">Membrane</keyword>
<evidence type="ECO:0000256" key="5">
    <source>
        <dbReference type="ARBA" id="ARBA00022692"/>
    </source>
</evidence>
<evidence type="ECO:0000256" key="8">
    <source>
        <dbReference type="ARBA" id="ARBA00023136"/>
    </source>
</evidence>